<keyword evidence="2" id="KW-1185">Reference proteome</keyword>
<protein>
    <submittedName>
        <fullName evidence="1">Uncharacterized protein</fullName>
    </submittedName>
</protein>
<dbReference type="Proteomes" id="UP001596037">
    <property type="component" value="Unassembled WGS sequence"/>
</dbReference>
<sequence length="69" mass="7591">MSTLAGPAESLDAQFFARNVRYELMGERVVLVGRDSPTMTTIDDWGQTAFLAADGEHRVGELIAHLARQ</sequence>
<name>A0ABW0NIV8_9BURK</name>
<dbReference type="RefSeq" id="WP_376852472.1">
    <property type="nucleotide sequence ID" value="NZ_JBHSMF010000011.1"/>
</dbReference>
<feature type="non-terminal residue" evidence="1">
    <location>
        <position position="69"/>
    </location>
</feature>
<evidence type="ECO:0000313" key="1">
    <source>
        <dbReference type="EMBL" id="MFC5500220.1"/>
    </source>
</evidence>
<reference evidence="2" key="1">
    <citation type="journal article" date="2019" name="Int. J. Syst. Evol. Microbiol.">
        <title>The Global Catalogue of Microorganisms (GCM) 10K type strain sequencing project: providing services to taxonomists for standard genome sequencing and annotation.</title>
        <authorList>
            <consortium name="The Broad Institute Genomics Platform"/>
            <consortium name="The Broad Institute Genome Sequencing Center for Infectious Disease"/>
            <person name="Wu L."/>
            <person name="Ma J."/>
        </authorList>
    </citation>
    <scope>NUCLEOTIDE SEQUENCE [LARGE SCALE GENOMIC DNA]</scope>
    <source>
        <strain evidence="2">CCUG 57401</strain>
    </source>
</reference>
<dbReference type="EMBL" id="JBHSMF010000011">
    <property type="protein sequence ID" value="MFC5500220.1"/>
    <property type="molecule type" value="Genomic_DNA"/>
</dbReference>
<gene>
    <name evidence="1" type="ORF">ACFPOE_21940</name>
</gene>
<organism evidence="1 2">
    <name type="scientific">Caenimonas terrae</name>
    <dbReference type="NCBI Taxonomy" id="696074"/>
    <lineage>
        <taxon>Bacteria</taxon>
        <taxon>Pseudomonadati</taxon>
        <taxon>Pseudomonadota</taxon>
        <taxon>Betaproteobacteria</taxon>
        <taxon>Burkholderiales</taxon>
        <taxon>Comamonadaceae</taxon>
        <taxon>Caenimonas</taxon>
    </lineage>
</organism>
<proteinExistence type="predicted"/>
<comment type="caution">
    <text evidence="1">The sequence shown here is derived from an EMBL/GenBank/DDBJ whole genome shotgun (WGS) entry which is preliminary data.</text>
</comment>
<evidence type="ECO:0000313" key="2">
    <source>
        <dbReference type="Proteomes" id="UP001596037"/>
    </source>
</evidence>
<accession>A0ABW0NIV8</accession>